<dbReference type="Pfam" id="PF10016">
    <property type="entry name" value="DUF2259"/>
    <property type="match status" value="1"/>
</dbReference>
<evidence type="ECO:0000313" key="1">
    <source>
        <dbReference type="EMBL" id="VAV87314.1"/>
    </source>
</evidence>
<organism evidence="1">
    <name type="scientific">hydrothermal vent metagenome</name>
    <dbReference type="NCBI Taxonomy" id="652676"/>
    <lineage>
        <taxon>unclassified sequences</taxon>
        <taxon>metagenomes</taxon>
        <taxon>ecological metagenomes</taxon>
    </lineage>
</organism>
<dbReference type="AlphaFoldDB" id="A0A3B0R1E8"/>
<proteinExistence type="predicted"/>
<sequence length="238" mass="26076">MIRTFLIIAWMAIFSTAGFAGNTADRNIIGFSPDGAWFAFEEYGISDGSGAPFTNIYVLNVDEDKWAKGTPVRINFGEKVAPVSAARKAAMKKVNPILKKLGITEPGILLASTPVTEITPNPRRIDFYRNKNLSSPGNKLSYVLKELDFPDNKTCKSFGINEKGFSLALTKGGSPLTQVYKDKKVPASRRCPKEYAISDVIEFIPSSGPVRHVVLIHMFVLGFEGSDSRFLAVPVTLP</sequence>
<dbReference type="EMBL" id="UOEC01000027">
    <property type="protein sequence ID" value="VAV87314.1"/>
    <property type="molecule type" value="Genomic_DNA"/>
</dbReference>
<evidence type="ECO:0008006" key="2">
    <source>
        <dbReference type="Google" id="ProtNLM"/>
    </source>
</evidence>
<protein>
    <recommendedName>
        <fullName evidence="2">DUF2259 domain-containing protein</fullName>
    </recommendedName>
</protein>
<reference evidence="1" key="1">
    <citation type="submission" date="2018-06" db="EMBL/GenBank/DDBJ databases">
        <authorList>
            <person name="Zhirakovskaya E."/>
        </authorList>
    </citation>
    <scope>NUCLEOTIDE SEQUENCE</scope>
</reference>
<dbReference type="InterPro" id="IPR018725">
    <property type="entry name" value="DUF2259_secreted"/>
</dbReference>
<accession>A0A3B0R1E8</accession>
<gene>
    <name evidence="1" type="ORF">MNBD_ALPHA08-252</name>
</gene>
<name>A0A3B0R1E8_9ZZZZ</name>